<evidence type="ECO:0000256" key="1">
    <source>
        <dbReference type="SAM" id="Phobius"/>
    </source>
</evidence>
<dbReference type="EMBL" id="CAJNOV010013240">
    <property type="protein sequence ID" value="CAF1515827.1"/>
    <property type="molecule type" value="Genomic_DNA"/>
</dbReference>
<protein>
    <submittedName>
        <fullName evidence="4">Uncharacterized protein</fullName>
    </submittedName>
</protein>
<dbReference type="Proteomes" id="UP000663866">
    <property type="component" value="Unassembled WGS sequence"/>
</dbReference>
<evidence type="ECO:0000313" key="2">
    <source>
        <dbReference type="EMBL" id="CAF1515827.1"/>
    </source>
</evidence>
<dbReference type="Proteomes" id="UP000663842">
    <property type="component" value="Unassembled WGS sequence"/>
</dbReference>
<sequence>MKRDVITIKRIILLVIVLLATSSAAIILWLLMFVEKRMHPLSYRLLCFMVVVGLLTCSITLLTVSPQLRGAIELTAHHRKRQHSNNGADYVQVK</sequence>
<feature type="transmembrane region" description="Helical" evidence="1">
    <location>
        <begin position="43"/>
        <end position="64"/>
    </location>
</feature>
<dbReference type="EMBL" id="CAJOBH010042626">
    <property type="protein sequence ID" value="CAF4336875.1"/>
    <property type="molecule type" value="Genomic_DNA"/>
</dbReference>
<evidence type="ECO:0000313" key="3">
    <source>
        <dbReference type="EMBL" id="CAF4129683.1"/>
    </source>
</evidence>
<comment type="caution">
    <text evidence="4">The sequence shown here is derived from an EMBL/GenBank/DDBJ whole genome shotgun (WGS) entry which is preliminary data.</text>
</comment>
<keyword evidence="1" id="KW-0472">Membrane</keyword>
<evidence type="ECO:0000313" key="5">
    <source>
        <dbReference type="EMBL" id="CAF4336875.1"/>
    </source>
</evidence>
<name>A0A819ZQ31_9BILA</name>
<keyword evidence="1" id="KW-0812">Transmembrane</keyword>
<reference evidence="4" key="1">
    <citation type="submission" date="2021-02" db="EMBL/GenBank/DDBJ databases">
        <authorList>
            <person name="Nowell W R."/>
        </authorList>
    </citation>
    <scope>NUCLEOTIDE SEQUENCE</scope>
</reference>
<proteinExistence type="predicted"/>
<dbReference type="EMBL" id="CAJOBG010004869">
    <property type="protein sequence ID" value="CAF4129683.1"/>
    <property type="molecule type" value="Genomic_DNA"/>
</dbReference>
<evidence type="ECO:0000313" key="4">
    <source>
        <dbReference type="EMBL" id="CAF4177725.1"/>
    </source>
</evidence>
<dbReference type="EMBL" id="CAJOBF010005509">
    <property type="protein sequence ID" value="CAF4177725.1"/>
    <property type="molecule type" value="Genomic_DNA"/>
</dbReference>
<keyword evidence="1" id="KW-1133">Transmembrane helix</keyword>
<keyword evidence="7" id="KW-1185">Reference proteome</keyword>
<accession>A0A819ZQ31</accession>
<dbReference type="Proteomes" id="UP000681967">
    <property type="component" value="Unassembled WGS sequence"/>
</dbReference>
<gene>
    <name evidence="5" type="ORF">BYL167_LOCUS28934</name>
    <name evidence="2" type="ORF">CJN711_LOCUS28102</name>
    <name evidence="3" type="ORF">OVN521_LOCUS22438</name>
    <name evidence="4" type="ORF">UXM345_LOCUS26664</name>
</gene>
<dbReference type="Proteomes" id="UP000663855">
    <property type="component" value="Unassembled WGS sequence"/>
</dbReference>
<dbReference type="AlphaFoldDB" id="A0A819ZQ31"/>
<evidence type="ECO:0000313" key="6">
    <source>
        <dbReference type="Proteomes" id="UP000663842"/>
    </source>
</evidence>
<feature type="transmembrane region" description="Helical" evidence="1">
    <location>
        <begin position="12"/>
        <end position="31"/>
    </location>
</feature>
<organism evidence="4 6">
    <name type="scientific">Rotaria magnacalcarata</name>
    <dbReference type="NCBI Taxonomy" id="392030"/>
    <lineage>
        <taxon>Eukaryota</taxon>
        <taxon>Metazoa</taxon>
        <taxon>Spiralia</taxon>
        <taxon>Gnathifera</taxon>
        <taxon>Rotifera</taxon>
        <taxon>Eurotatoria</taxon>
        <taxon>Bdelloidea</taxon>
        <taxon>Philodinida</taxon>
        <taxon>Philodinidae</taxon>
        <taxon>Rotaria</taxon>
    </lineage>
</organism>
<evidence type="ECO:0000313" key="7">
    <source>
        <dbReference type="Proteomes" id="UP000663866"/>
    </source>
</evidence>